<proteinExistence type="predicted"/>
<keyword evidence="2" id="KW-1185">Reference proteome</keyword>
<accession>A0A8S1YIH4</accession>
<evidence type="ECO:0000313" key="1">
    <source>
        <dbReference type="EMBL" id="CAD8213251.1"/>
    </source>
</evidence>
<evidence type="ECO:0000313" key="2">
    <source>
        <dbReference type="Proteomes" id="UP000689195"/>
    </source>
</evidence>
<sequence>MNIFSIFLFAIIKKITSFKAFSQKSKDYEVMIAMAFFFFQFIHSNSKRIML</sequence>
<dbReference type="Proteomes" id="UP000689195">
    <property type="component" value="Unassembled WGS sequence"/>
</dbReference>
<organism evidence="1 2">
    <name type="scientific">Paramecium pentaurelia</name>
    <dbReference type="NCBI Taxonomy" id="43138"/>
    <lineage>
        <taxon>Eukaryota</taxon>
        <taxon>Sar</taxon>
        <taxon>Alveolata</taxon>
        <taxon>Ciliophora</taxon>
        <taxon>Intramacronucleata</taxon>
        <taxon>Oligohymenophorea</taxon>
        <taxon>Peniculida</taxon>
        <taxon>Parameciidae</taxon>
        <taxon>Paramecium</taxon>
    </lineage>
</organism>
<reference evidence="1" key="1">
    <citation type="submission" date="2021-01" db="EMBL/GenBank/DDBJ databases">
        <authorList>
            <consortium name="Genoscope - CEA"/>
            <person name="William W."/>
        </authorList>
    </citation>
    <scope>NUCLEOTIDE SEQUENCE</scope>
</reference>
<comment type="caution">
    <text evidence="1">The sequence shown here is derived from an EMBL/GenBank/DDBJ whole genome shotgun (WGS) entry which is preliminary data.</text>
</comment>
<dbReference type="AlphaFoldDB" id="A0A8S1YIH4"/>
<gene>
    <name evidence="1" type="ORF">PPENT_87.1.T1760010</name>
</gene>
<protein>
    <submittedName>
        <fullName evidence="1">Uncharacterized protein</fullName>
    </submittedName>
</protein>
<name>A0A8S1YIH4_9CILI</name>
<dbReference type="EMBL" id="CAJJDO010000176">
    <property type="protein sequence ID" value="CAD8213251.1"/>
    <property type="molecule type" value="Genomic_DNA"/>
</dbReference>